<dbReference type="AlphaFoldDB" id="A0A3N2C432"/>
<evidence type="ECO:0000313" key="2">
    <source>
        <dbReference type="Proteomes" id="UP000266915"/>
    </source>
</evidence>
<keyword evidence="2" id="KW-1185">Reference proteome</keyword>
<reference evidence="1 2" key="1">
    <citation type="submission" date="2018-11" db="EMBL/GenBank/DDBJ databases">
        <title>Sequencing the genomes of 1000 actinobacteria strains.</title>
        <authorList>
            <person name="Klenk H.-P."/>
        </authorList>
    </citation>
    <scope>NUCLEOTIDE SEQUENCE [LARGE SCALE GENOMIC DNA]</scope>
    <source>
        <strain evidence="1 2">DSM 14012</strain>
    </source>
</reference>
<organism evidence="1 2">
    <name type="scientific">Plantibacter flavus</name>
    <dbReference type="NCBI Taxonomy" id="150123"/>
    <lineage>
        <taxon>Bacteria</taxon>
        <taxon>Bacillati</taxon>
        <taxon>Actinomycetota</taxon>
        <taxon>Actinomycetes</taxon>
        <taxon>Micrococcales</taxon>
        <taxon>Microbacteriaceae</taxon>
        <taxon>Plantibacter</taxon>
    </lineage>
</organism>
<dbReference type="RefSeq" id="WP_085514367.1">
    <property type="nucleotide sequence ID" value="NZ_FXAP01000009.1"/>
</dbReference>
<gene>
    <name evidence="1" type="ORF">EDD42_2126</name>
</gene>
<sequence length="106" mass="10926">MLTLTENAGRVVKTLAENAPLTPGLVVPDDASSLTHGAGLRISSSSDDNNFEVTMTAMPHEADQVIESAGATVFLEESAAVALSDAVLDAQIDEQGGVRFALGKAE</sequence>
<dbReference type="EMBL" id="RKHL01000001">
    <property type="protein sequence ID" value="ROR82044.1"/>
    <property type="molecule type" value="Genomic_DNA"/>
</dbReference>
<evidence type="ECO:0000313" key="1">
    <source>
        <dbReference type="EMBL" id="ROR82044.1"/>
    </source>
</evidence>
<name>A0A3N2C432_9MICO</name>
<proteinExistence type="predicted"/>
<comment type="caution">
    <text evidence="1">The sequence shown here is derived from an EMBL/GenBank/DDBJ whole genome shotgun (WGS) entry which is preliminary data.</text>
</comment>
<accession>A0A3N2C432</accession>
<protein>
    <submittedName>
        <fullName evidence="1">Fe-S cluster assembly iron-binding protein IscA</fullName>
    </submittedName>
</protein>
<dbReference type="Proteomes" id="UP000266915">
    <property type="component" value="Unassembled WGS sequence"/>
</dbReference>